<feature type="compositionally biased region" description="Basic residues" evidence="1">
    <location>
        <begin position="7"/>
        <end position="22"/>
    </location>
</feature>
<keyword evidence="2" id="KW-0812">Transmembrane</keyword>
<evidence type="ECO:0000313" key="4">
    <source>
        <dbReference type="EMBL" id="MBU9710284.1"/>
    </source>
</evidence>
<feature type="transmembrane region" description="Helical" evidence="2">
    <location>
        <begin position="75"/>
        <end position="93"/>
    </location>
</feature>
<protein>
    <submittedName>
        <fullName evidence="4">M23 family metallopeptidase</fullName>
    </submittedName>
</protein>
<organism evidence="4 5">
    <name type="scientific">Evansella tamaricis</name>
    <dbReference type="NCBI Taxonomy" id="2069301"/>
    <lineage>
        <taxon>Bacteria</taxon>
        <taxon>Bacillati</taxon>
        <taxon>Bacillota</taxon>
        <taxon>Bacilli</taxon>
        <taxon>Bacillales</taxon>
        <taxon>Bacillaceae</taxon>
        <taxon>Evansella</taxon>
    </lineage>
</organism>
<dbReference type="EMBL" id="JAHQCS010000014">
    <property type="protein sequence ID" value="MBU9710284.1"/>
    <property type="molecule type" value="Genomic_DNA"/>
</dbReference>
<dbReference type="CDD" id="cd12797">
    <property type="entry name" value="M23_peptidase"/>
    <property type="match status" value="1"/>
</dbReference>
<keyword evidence="5" id="KW-1185">Reference proteome</keyword>
<dbReference type="InterPro" id="IPR016047">
    <property type="entry name" value="M23ase_b-sheet_dom"/>
</dbReference>
<name>A0ABS6J9B8_9BACI</name>
<comment type="caution">
    <text evidence="4">The sequence shown here is derived from an EMBL/GenBank/DDBJ whole genome shotgun (WGS) entry which is preliminary data.</text>
</comment>
<gene>
    <name evidence="4" type="ORF">KS419_00715</name>
</gene>
<dbReference type="Pfam" id="PF01551">
    <property type="entry name" value="Peptidase_M23"/>
    <property type="match status" value="1"/>
</dbReference>
<dbReference type="PANTHER" id="PTHR21666:SF274">
    <property type="entry name" value="STAGE IV SPORULATION PROTEIN FA"/>
    <property type="match status" value="1"/>
</dbReference>
<evidence type="ECO:0000256" key="1">
    <source>
        <dbReference type="SAM" id="MobiDB-lite"/>
    </source>
</evidence>
<feature type="region of interest" description="Disordered" evidence="1">
    <location>
        <begin position="1"/>
        <end position="34"/>
    </location>
</feature>
<dbReference type="InterPro" id="IPR050570">
    <property type="entry name" value="Cell_wall_metabolism_enzyme"/>
</dbReference>
<dbReference type="Proteomes" id="UP000784880">
    <property type="component" value="Unassembled WGS sequence"/>
</dbReference>
<reference evidence="4 5" key="1">
    <citation type="submission" date="2021-06" db="EMBL/GenBank/DDBJ databases">
        <title>Bacillus sp. RD4P76, an endophyte from a halophyte.</title>
        <authorList>
            <person name="Sun J.-Q."/>
        </authorList>
    </citation>
    <scope>NUCLEOTIDE SEQUENCE [LARGE SCALE GENOMIC DNA]</scope>
    <source>
        <strain evidence="4 5">CGMCC 1.15917</strain>
    </source>
</reference>
<evidence type="ECO:0000313" key="5">
    <source>
        <dbReference type="Proteomes" id="UP000784880"/>
    </source>
</evidence>
<sequence>MKNRVDKLKRKMEAKRKSRKLTPTRSVIRERDRGPDIYPYQVRHDEEREDTLYQLDGRRGVSEEKGEPLFSRDRFIMQILASVCLFFVVGILFQTNSSFLEGPRNFVHHSFQEDFQFGTVAGWYEDAFGRPLALLPPDMSVVAPGDTEDNDQMDVYALPASGTIRESFQQNGRGIYVETDREKQVEAIRGGTVRFMGEDEAGEWGKVVVIRHYDGIESWYGMLDHVSVQLHEFVEPGDIIGTVSHHEEKEDIGVYYFALKDGDNFIDPVEVITID</sequence>
<dbReference type="RefSeq" id="WP_217064178.1">
    <property type="nucleotide sequence ID" value="NZ_JAHQCS010000014.1"/>
</dbReference>
<evidence type="ECO:0000256" key="2">
    <source>
        <dbReference type="SAM" id="Phobius"/>
    </source>
</evidence>
<feature type="domain" description="M23ase beta-sheet core" evidence="3">
    <location>
        <begin position="173"/>
        <end position="260"/>
    </location>
</feature>
<accession>A0ABS6J9B8</accession>
<evidence type="ECO:0000259" key="3">
    <source>
        <dbReference type="Pfam" id="PF01551"/>
    </source>
</evidence>
<dbReference type="PANTHER" id="PTHR21666">
    <property type="entry name" value="PEPTIDASE-RELATED"/>
    <property type="match status" value="1"/>
</dbReference>
<keyword evidence="2" id="KW-1133">Transmembrane helix</keyword>
<proteinExistence type="predicted"/>
<keyword evidence="2" id="KW-0472">Membrane</keyword>